<accession>A0A3Q0RTJ4</accession>
<dbReference type="SUPFAM" id="SSF57302">
    <property type="entry name" value="Snake toxin-like"/>
    <property type="match status" value="1"/>
</dbReference>
<protein>
    <recommendedName>
        <fullName evidence="3">UPAR/Ly6 domain-containing protein</fullName>
    </recommendedName>
</protein>
<keyword evidence="2" id="KW-1185">Reference proteome</keyword>
<sequence>MSTSCKSVVSVCEALKCNCGGLRHCSPSVETCSGFNNVCASVIIYAGSTPRYFQGCMKSPDCRIMNQPGVSSATCCTTDLCNRYMLINMYSFSLNEKFPS</sequence>
<evidence type="ECO:0008006" key="3">
    <source>
        <dbReference type="Google" id="ProtNLM"/>
    </source>
</evidence>
<dbReference type="Ensembl" id="ENSACIT00000012054.1">
    <property type="protein sequence ID" value="ENSACIP00000011720.1"/>
    <property type="gene ID" value="ENSACIG00000009146.1"/>
</dbReference>
<name>A0A3Q0RTJ4_AMPCI</name>
<evidence type="ECO:0000313" key="1">
    <source>
        <dbReference type="Ensembl" id="ENSACIP00000011720.1"/>
    </source>
</evidence>
<dbReference type="AlphaFoldDB" id="A0A3Q0RTJ4"/>
<proteinExistence type="predicted"/>
<dbReference type="Proteomes" id="UP000261340">
    <property type="component" value="Unplaced"/>
</dbReference>
<reference evidence="1" key="2">
    <citation type="submission" date="2025-09" db="UniProtKB">
        <authorList>
            <consortium name="Ensembl"/>
        </authorList>
    </citation>
    <scope>IDENTIFICATION</scope>
</reference>
<reference evidence="1" key="1">
    <citation type="submission" date="2025-08" db="UniProtKB">
        <authorList>
            <consortium name="Ensembl"/>
        </authorList>
    </citation>
    <scope>IDENTIFICATION</scope>
</reference>
<dbReference type="InterPro" id="IPR045860">
    <property type="entry name" value="Snake_toxin-like_sf"/>
</dbReference>
<evidence type="ECO:0000313" key="2">
    <source>
        <dbReference type="Proteomes" id="UP000261340"/>
    </source>
</evidence>
<dbReference type="OMA" id="CARSDAC"/>
<organism evidence="1 2">
    <name type="scientific">Amphilophus citrinellus</name>
    <name type="common">Midas cichlid</name>
    <name type="synonym">Cichlasoma citrinellum</name>
    <dbReference type="NCBI Taxonomy" id="61819"/>
    <lineage>
        <taxon>Eukaryota</taxon>
        <taxon>Metazoa</taxon>
        <taxon>Chordata</taxon>
        <taxon>Craniata</taxon>
        <taxon>Vertebrata</taxon>
        <taxon>Euteleostomi</taxon>
        <taxon>Actinopterygii</taxon>
        <taxon>Neopterygii</taxon>
        <taxon>Teleostei</taxon>
        <taxon>Neoteleostei</taxon>
        <taxon>Acanthomorphata</taxon>
        <taxon>Ovalentaria</taxon>
        <taxon>Cichlomorphae</taxon>
        <taxon>Cichliformes</taxon>
        <taxon>Cichlidae</taxon>
        <taxon>New World cichlids</taxon>
        <taxon>Cichlasomatinae</taxon>
        <taxon>Heroini</taxon>
        <taxon>Amphilophus</taxon>
    </lineage>
</organism>
<dbReference type="GeneTree" id="ENSGT01150000287041"/>